<evidence type="ECO:0000256" key="8">
    <source>
        <dbReference type="ARBA" id="ARBA00048258"/>
    </source>
</evidence>
<dbReference type="CDD" id="cd00560">
    <property type="entry name" value="PanC"/>
    <property type="match status" value="1"/>
</dbReference>
<dbReference type="Pfam" id="PF02569">
    <property type="entry name" value="Pantoate_ligase"/>
    <property type="match status" value="1"/>
</dbReference>
<evidence type="ECO:0000256" key="3">
    <source>
        <dbReference type="ARBA" id="ARBA00012219"/>
    </source>
</evidence>
<dbReference type="Gene3D" id="3.30.1300.10">
    <property type="entry name" value="Pantoate-beta-alanine ligase, C-terminal domain"/>
    <property type="match status" value="1"/>
</dbReference>
<dbReference type="PANTHER" id="PTHR21299:SF1">
    <property type="entry name" value="PANTOATE--BETA-ALANINE LIGASE"/>
    <property type="match status" value="1"/>
</dbReference>
<keyword evidence="4" id="KW-0436">Ligase</keyword>
<dbReference type="GO" id="GO:0015940">
    <property type="term" value="P:pantothenate biosynthetic process"/>
    <property type="evidence" value="ECO:0007669"/>
    <property type="project" value="UniProtKB-UniPathway"/>
</dbReference>
<sequence length="277" mass="29915">MHVLTTLAQLRSWRTQHAGKTVAFVPTMGALHDGHISLVERAREAADLVVVSVFVNPTQFGQGEDFDNYPRTLDADATKLAGLADVVFAPTVDEVYPPDEPPPVIHAGSGGQAFEGAERPGHFDGMLTVVNRLFDMVAPNVAVFGQKDAQQLHLVRVLARDRGGPEILAVHTVREPDGLAMSSRNRFLSAENRAAARVMPETVQAVVAARAEGPVKALRRGRAVMAAQPLARLDYLELVSPKDFSPVGEDFHGEATLVVAARFGSTRLLDTEDIFVP</sequence>
<proteinExistence type="inferred from homology"/>
<keyword evidence="7" id="KW-0067">ATP-binding</keyword>
<dbReference type="SUPFAM" id="SSF52374">
    <property type="entry name" value="Nucleotidylyl transferase"/>
    <property type="match status" value="1"/>
</dbReference>
<evidence type="ECO:0000313" key="9">
    <source>
        <dbReference type="EMBL" id="CAB4893892.1"/>
    </source>
</evidence>
<accession>A0A6J7FCP1</accession>
<evidence type="ECO:0000256" key="7">
    <source>
        <dbReference type="ARBA" id="ARBA00022840"/>
    </source>
</evidence>
<dbReference type="NCBIfam" id="TIGR00125">
    <property type="entry name" value="cyt_tran_rel"/>
    <property type="match status" value="1"/>
</dbReference>
<reference evidence="9" key="1">
    <citation type="submission" date="2020-05" db="EMBL/GenBank/DDBJ databases">
        <authorList>
            <person name="Chiriac C."/>
            <person name="Salcher M."/>
            <person name="Ghai R."/>
            <person name="Kavagutti S V."/>
        </authorList>
    </citation>
    <scope>NUCLEOTIDE SEQUENCE</scope>
</reference>
<evidence type="ECO:0000256" key="1">
    <source>
        <dbReference type="ARBA" id="ARBA00004990"/>
    </source>
</evidence>
<evidence type="ECO:0000256" key="5">
    <source>
        <dbReference type="ARBA" id="ARBA00022655"/>
    </source>
</evidence>
<comment type="similarity">
    <text evidence="2">Belongs to the pantothenate synthetase family.</text>
</comment>
<dbReference type="Gene3D" id="3.40.50.620">
    <property type="entry name" value="HUPs"/>
    <property type="match status" value="1"/>
</dbReference>
<organism evidence="9">
    <name type="scientific">freshwater metagenome</name>
    <dbReference type="NCBI Taxonomy" id="449393"/>
    <lineage>
        <taxon>unclassified sequences</taxon>
        <taxon>metagenomes</taxon>
        <taxon>ecological metagenomes</taxon>
    </lineage>
</organism>
<evidence type="ECO:0000256" key="4">
    <source>
        <dbReference type="ARBA" id="ARBA00022598"/>
    </source>
</evidence>
<dbReference type="AlphaFoldDB" id="A0A6J7FCP1"/>
<dbReference type="InterPro" id="IPR004821">
    <property type="entry name" value="Cyt_trans-like"/>
</dbReference>
<comment type="catalytic activity">
    <reaction evidence="8">
        <text>(R)-pantoate + beta-alanine + ATP = (R)-pantothenate + AMP + diphosphate + H(+)</text>
        <dbReference type="Rhea" id="RHEA:10912"/>
        <dbReference type="ChEBI" id="CHEBI:15378"/>
        <dbReference type="ChEBI" id="CHEBI:15980"/>
        <dbReference type="ChEBI" id="CHEBI:29032"/>
        <dbReference type="ChEBI" id="CHEBI:30616"/>
        <dbReference type="ChEBI" id="CHEBI:33019"/>
        <dbReference type="ChEBI" id="CHEBI:57966"/>
        <dbReference type="ChEBI" id="CHEBI:456215"/>
        <dbReference type="EC" id="6.3.2.1"/>
    </reaction>
</comment>
<dbReference type="GO" id="GO:0005524">
    <property type="term" value="F:ATP binding"/>
    <property type="evidence" value="ECO:0007669"/>
    <property type="project" value="UniProtKB-KW"/>
</dbReference>
<dbReference type="InterPro" id="IPR003721">
    <property type="entry name" value="Pantoate_ligase"/>
</dbReference>
<dbReference type="PANTHER" id="PTHR21299">
    <property type="entry name" value="CYTIDYLATE KINASE/PANTOATE-BETA-ALANINE LIGASE"/>
    <property type="match status" value="1"/>
</dbReference>
<keyword evidence="5" id="KW-0566">Pantothenate biosynthesis</keyword>
<evidence type="ECO:0000256" key="2">
    <source>
        <dbReference type="ARBA" id="ARBA00009256"/>
    </source>
</evidence>
<keyword evidence="6" id="KW-0547">Nucleotide-binding</keyword>
<evidence type="ECO:0000256" key="6">
    <source>
        <dbReference type="ARBA" id="ARBA00022741"/>
    </source>
</evidence>
<comment type="pathway">
    <text evidence="1">Cofactor biosynthesis; (R)-pantothenate biosynthesis; (R)-pantothenate from (R)-pantoate and beta-alanine: step 1/1.</text>
</comment>
<dbReference type="GO" id="GO:0005829">
    <property type="term" value="C:cytosol"/>
    <property type="evidence" value="ECO:0007669"/>
    <property type="project" value="TreeGrafter"/>
</dbReference>
<gene>
    <name evidence="9" type="ORF">UFOPK3516_00574</name>
</gene>
<dbReference type="InterPro" id="IPR014729">
    <property type="entry name" value="Rossmann-like_a/b/a_fold"/>
</dbReference>
<protein>
    <recommendedName>
        <fullName evidence="3">pantoate--beta-alanine ligase (AMP-forming)</fullName>
        <ecNumber evidence="3">6.3.2.1</ecNumber>
    </recommendedName>
</protein>
<dbReference type="EC" id="6.3.2.1" evidence="3"/>
<dbReference type="InterPro" id="IPR042176">
    <property type="entry name" value="Pantoate_ligase_C"/>
</dbReference>
<dbReference type="EMBL" id="CAFBMB010000030">
    <property type="protein sequence ID" value="CAB4893892.1"/>
    <property type="molecule type" value="Genomic_DNA"/>
</dbReference>
<dbReference type="HAMAP" id="MF_00158">
    <property type="entry name" value="PanC"/>
    <property type="match status" value="1"/>
</dbReference>
<dbReference type="NCBIfam" id="TIGR00018">
    <property type="entry name" value="panC"/>
    <property type="match status" value="1"/>
</dbReference>
<dbReference type="GO" id="GO:0004592">
    <property type="term" value="F:pantoate-beta-alanine ligase activity"/>
    <property type="evidence" value="ECO:0007669"/>
    <property type="project" value="UniProtKB-EC"/>
</dbReference>
<dbReference type="UniPathway" id="UPA00028">
    <property type="reaction ID" value="UER00005"/>
</dbReference>
<name>A0A6J7FCP1_9ZZZZ</name>